<dbReference type="Proteomes" id="UP000318055">
    <property type="component" value="Chromosome"/>
</dbReference>
<name>A0A518RFB3_9SPHN</name>
<dbReference type="OrthoDB" id="7449793at2"/>
<evidence type="ECO:0000313" key="3">
    <source>
        <dbReference type="Proteomes" id="UP000318055"/>
    </source>
</evidence>
<accession>A0A518RFB3</accession>
<protein>
    <recommendedName>
        <fullName evidence="4">Preprotein translocase subunit YajC</fullName>
    </recommendedName>
</protein>
<gene>
    <name evidence="2" type="ORF">FPZ54_08920</name>
</gene>
<feature type="chain" id="PRO_5021995879" description="Preprotein translocase subunit YajC" evidence="1">
    <location>
        <begin position="22"/>
        <end position="186"/>
    </location>
</feature>
<reference evidence="2 3" key="1">
    <citation type="submission" date="2019-07" db="EMBL/GenBank/DDBJ databases">
        <title>Sphingomonas alkalisoli sp. nov., isolated from rhizosphere soil of Suaedae salsa.</title>
        <authorList>
            <person name="Zhang H."/>
            <person name="Xu L."/>
            <person name="Zhang J.-X."/>
            <person name="Sun J.-Q."/>
        </authorList>
    </citation>
    <scope>NUCLEOTIDE SEQUENCE [LARGE SCALE GENOMIC DNA]</scope>
    <source>
        <strain evidence="2 3">XS-10</strain>
    </source>
</reference>
<evidence type="ECO:0000256" key="1">
    <source>
        <dbReference type="SAM" id="SignalP"/>
    </source>
</evidence>
<keyword evidence="1" id="KW-0732">Signal</keyword>
<sequence>MKKPLGFIAALCAAAAGPVFAPSTLAQESVAPAPLSSLVPGKKVYDNAGEQLGTVAHVDGDKVAVKVGNTGIVVPAGAFVQTDQGPALNVAKASLIQSVQQAAKENAAALNFALKVGADVRSAGGSTVLGTVAEVGENSATLSTAEGPIKMRRDVLFVSKAGLAANLTAAQFAEAVRQSKAASATR</sequence>
<evidence type="ECO:0000313" key="2">
    <source>
        <dbReference type="EMBL" id="QDX26131.1"/>
    </source>
</evidence>
<evidence type="ECO:0008006" key="4">
    <source>
        <dbReference type="Google" id="ProtNLM"/>
    </source>
</evidence>
<dbReference type="RefSeq" id="WP_145846516.1">
    <property type="nucleotide sequence ID" value="NZ_CP042239.1"/>
</dbReference>
<dbReference type="EMBL" id="CP042239">
    <property type="protein sequence ID" value="QDX26131.1"/>
    <property type="molecule type" value="Genomic_DNA"/>
</dbReference>
<proteinExistence type="predicted"/>
<dbReference type="KEGG" id="ssua:FPZ54_08920"/>
<dbReference type="AlphaFoldDB" id="A0A518RFB3"/>
<feature type="signal peptide" evidence="1">
    <location>
        <begin position="1"/>
        <end position="21"/>
    </location>
</feature>
<keyword evidence="3" id="KW-1185">Reference proteome</keyword>
<organism evidence="2 3">
    <name type="scientific">Sphingomonas suaedae</name>
    <dbReference type="NCBI Taxonomy" id="2599297"/>
    <lineage>
        <taxon>Bacteria</taxon>
        <taxon>Pseudomonadati</taxon>
        <taxon>Pseudomonadota</taxon>
        <taxon>Alphaproteobacteria</taxon>
        <taxon>Sphingomonadales</taxon>
        <taxon>Sphingomonadaceae</taxon>
        <taxon>Sphingomonas</taxon>
    </lineage>
</organism>